<sequence length="82" mass="9018">LTDCTWVYTFRIKLVLPRMVCKNSSFIITAMLCTDTSIPWIVASNASRHQGIERSGAVVNGPADEARPGTPESEPIILARFP</sequence>
<feature type="region of interest" description="Disordered" evidence="1">
    <location>
        <begin position="56"/>
        <end position="82"/>
    </location>
</feature>
<evidence type="ECO:0000313" key="2">
    <source>
        <dbReference type="EMBL" id="CAK9142282.1"/>
    </source>
</evidence>
<keyword evidence="3" id="KW-1185">Reference proteome</keyword>
<evidence type="ECO:0000313" key="3">
    <source>
        <dbReference type="Proteomes" id="UP001642360"/>
    </source>
</evidence>
<gene>
    <name evidence="2" type="ORF">ILEXP_LOCUS9948</name>
</gene>
<dbReference type="EMBL" id="CAUOFW020001214">
    <property type="protein sequence ID" value="CAK9142282.1"/>
    <property type="molecule type" value="Genomic_DNA"/>
</dbReference>
<reference evidence="2 3" key="1">
    <citation type="submission" date="2024-02" db="EMBL/GenBank/DDBJ databases">
        <authorList>
            <person name="Vignale AGUSTIN F."/>
            <person name="Sosa J E."/>
            <person name="Modenutti C."/>
        </authorList>
    </citation>
    <scope>NUCLEOTIDE SEQUENCE [LARGE SCALE GENOMIC DNA]</scope>
</reference>
<name>A0ABC8RBX8_9AQUA</name>
<protein>
    <submittedName>
        <fullName evidence="2">Uncharacterized protein</fullName>
    </submittedName>
</protein>
<comment type="caution">
    <text evidence="2">The sequence shown here is derived from an EMBL/GenBank/DDBJ whole genome shotgun (WGS) entry which is preliminary data.</text>
</comment>
<feature type="non-terminal residue" evidence="2">
    <location>
        <position position="1"/>
    </location>
</feature>
<dbReference type="Proteomes" id="UP001642360">
    <property type="component" value="Unassembled WGS sequence"/>
</dbReference>
<dbReference type="AlphaFoldDB" id="A0ABC8RBX8"/>
<proteinExistence type="predicted"/>
<organism evidence="2 3">
    <name type="scientific">Ilex paraguariensis</name>
    <name type="common">yerba mate</name>
    <dbReference type="NCBI Taxonomy" id="185542"/>
    <lineage>
        <taxon>Eukaryota</taxon>
        <taxon>Viridiplantae</taxon>
        <taxon>Streptophyta</taxon>
        <taxon>Embryophyta</taxon>
        <taxon>Tracheophyta</taxon>
        <taxon>Spermatophyta</taxon>
        <taxon>Magnoliopsida</taxon>
        <taxon>eudicotyledons</taxon>
        <taxon>Gunneridae</taxon>
        <taxon>Pentapetalae</taxon>
        <taxon>asterids</taxon>
        <taxon>campanulids</taxon>
        <taxon>Aquifoliales</taxon>
        <taxon>Aquifoliaceae</taxon>
        <taxon>Ilex</taxon>
    </lineage>
</organism>
<evidence type="ECO:0000256" key="1">
    <source>
        <dbReference type="SAM" id="MobiDB-lite"/>
    </source>
</evidence>
<accession>A0ABC8RBX8</accession>